<name>A0AA39HKQ9_9BILA</name>
<feature type="transmembrane region" description="Helical" evidence="1">
    <location>
        <begin position="218"/>
        <end position="237"/>
    </location>
</feature>
<keyword evidence="1" id="KW-1133">Transmembrane helix</keyword>
<evidence type="ECO:0000256" key="1">
    <source>
        <dbReference type="SAM" id="Phobius"/>
    </source>
</evidence>
<keyword evidence="3" id="KW-1185">Reference proteome</keyword>
<keyword evidence="1" id="KW-0812">Transmembrane</keyword>
<evidence type="ECO:0000313" key="2">
    <source>
        <dbReference type="EMBL" id="KAK0407692.1"/>
    </source>
</evidence>
<dbReference type="AlphaFoldDB" id="A0AA39HKQ9"/>
<dbReference type="EMBL" id="JAUCMV010000003">
    <property type="protein sequence ID" value="KAK0407692.1"/>
    <property type="molecule type" value="Genomic_DNA"/>
</dbReference>
<dbReference type="PANTHER" id="PTHR23021">
    <property type="entry name" value="SERPENTINE RECEPTOR, CLASS T"/>
    <property type="match status" value="1"/>
</dbReference>
<gene>
    <name evidence="2" type="ORF">QR680_003535</name>
</gene>
<dbReference type="SUPFAM" id="SSF81321">
    <property type="entry name" value="Family A G protein-coupled receptor-like"/>
    <property type="match status" value="1"/>
</dbReference>
<dbReference type="Gene3D" id="1.20.1070.10">
    <property type="entry name" value="Rhodopsin 7-helix transmembrane proteins"/>
    <property type="match status" value="1"/>
</dbReference>
<feature type="transmembrane region" description="Helical" evidence="1">
    <location>
        <begin position="173"/>
        <end position="197"/>
    </location>
</feature>
<dbReference type="PANTHER" id="PTHR23021:SF26">
    <property type="entry name" value="SERPENTINE RECEPTOR, CLASS T"/>
    <property type="match status" value="1"/>
</dbReference>
<feature type="transmembrane region" description="Helical" evidence="1">
    <location>
        <begin position="130"/>
        <end position="153"/>
    </location>
</feature>
<protein>
    <submittedName>
        <fullName evidence="2">Uncharacterized protein</fullName>
    </submittedName>
</protein>
<comment type="caution">
    <text evidence="2">The sequence shown here is derived from an EMBL/GenBank/DDBJ whole genome shotgun (WGS) entry which is preliminary data.</text>
</comment>
<feature type="transmembrane region" description="Helical" evidence="1">
    <location>
        <begin position="95"/>
        <end position="118"/>
    </location>
</feature>
<reference evidence="2" key="1">
    <citation type="submission" date="2023-06" db="EMBL/GenBank/DDBJ databases">
        <title>Genomic analysis of the entomopathogenic nematode Steinernema hermaphroditum.</title>
        <authorList>
            <person name="Schwarz E.M."/>
            <person name="Heppert J.K."/>
            <person name="Baniya A."/>
            <person name="Schwartz H.T."/>
            <person name="Tan C.-H."/>
            <person name="Antoshechkin I."/>
            <person name="Sternberg P.W."/>
            <person name="Goodrich-Blair H."/>
            <person name="Dillman A.R."/>
        </authorList>
    </citation>
    <scope>NUCLEOTIDE SEQUENCE</scope>
    <source>
        <strain evidence="2">PS9179</strain>
        <tissue evidence="2">Whole animal</tissue>
    </source>
</reference>
<dbReference type="Proteomes" id="UP001175271">
    <property type="component" value="Unassembled WGS sequence"/>
</dbReference>
<evidence type="ECO:0000313" key="3">
    <source>
        <dbReference type="Proteomes" id="UP001175271"/>
    </source>
</evidence>
<feature type="transmembrane region" description="Helical" evidence="1">
    <location>
        <begin position="249"/>
        <end position="272"/>
    </location>
</feature>
<feature type="transmembrane region" description="Helical" evidence="1">
    <location>
        <begin position="53"/>
        <end position="75"/>
    </location>
</feature>
<organism evidence="2 3">
    <name type="scientific">Steinernema hermaphroditum</name>
    <dbReference type="NCBI Taxonomy" id="289476"/>
    <lineage>
        <taxon>Eukaryota</taxon>
        <taxon>Metazoa</taxon>
        <taxon>Ecdysozoa</taxon>
        <taxon>Nematoda</taxon>
        <taxon>Chromadorea</taxon>
        <taxon>Rhabditida</taxon>
        <taxon>Tylenchina</taxon>
        <taxon>Panagrolaimomorpha</taxon>
        <taxon>Strongyloidoidea</taxon>
        <taxon>Steinernematidae</taxon>
        <taxon>Steinernema</taxon>
    </lineage>
</organism>
<keyword evidence="1" id="KW-0472">Membrane</keyword>
<accession>A0AA39HKQ9</accession>
<dbReference type="InterPro" id="IPR019425">
    <property type="entry name" value="7TM_GPCR_serpentine_rcpt_Srt"/>
</dbReference>
<proteinExistence type="predicted"/>
<sequence length="308" mass="36147">MGYFYGEHRPYPYRHVIGPLYIIFSICPILLHILIVRVFLVHPKFKNQYSYRIMAFLSVFEGVMQVSQMVYGIFLLCQNTFHVVFENFITTLSDFCWYGIFMHIALLAFNRCVVLCGFRNLRILYKLISGVIWLFCFSHLIICQSSLVTYRFWLDLGIKTVSSGVLAQFTDNLKFYVTLMLLGLSFCFYLFTVLYLIYKRRKMLTMTKKVISKHELRILLQACATFFIGLLNEGISYKAQVIFGLQSVPFIASVLLAQCNFGLLNPVLYLIINRELRNCMLQFWRPRTKVPHIQVQYKSSSKMVTKQF</sequence>
<feature type="transmembrane region" description="Helical" evidence="1">
    <location>
        <begin position="20"/>
        <end position="41"/>
    </location>
</feature>